<dbReference type="PROSITE" id="PS50068">
    <property type="entry name" value="LDLRA_2"/>
    <property type="match status" value="1"/>
</dbReference>
<name>A0A3R7SW13_PENVA</name>
<sequence length="887" mass="99625">MIAAPPMPDSVRETAERDTEPRAGLLLHVRLRFVPSALLFKMLPGVMVRMWVAPLVVAAFGARLATGGEVPVVSFQVSGQASEESSLIWKGNVPEMKEFSICLRVRILQVRDYDVLVSYSVPDFDNEMYIVMDITSNAFVAVIDNKITREQLQGDMSSEYVRVRGGGLFYVGQEQDLHGGGLNKRQSLRADLADYMVLDKALSEDAMRRFTLCQDVAEIGTPIIHMNNVEGDFAVGEDITANATVVREEMCLSKESYTIYFPEKRTFLQSSRVCHAVAGQVYIPEDEETNWQLFYRSQPFEDVCKSDSTDTTWVGSKYDATQNMLVSYRTRRRLSFSKFVSQPSKEKTCASMYTSLNDAEFWFGKWKPKDCDTVMCVCCQVTKVHLMRLRGLCSRSLFDGSYFLYGEVNGKPVFNGLRYSIIQWVTAPDDPATGHWELSVVGQRETRGRMKVTSKAEYPMGIKEWILEGDECPSTTTKLAITTCGPGEYTCRDGTCVAISHRCDLALHCPDGSDESGCESLVLPPGYMSNIPPPKTDDSPVQVLMTVVLGPIRAFEIIKFKMTLDMTVIFTWYDSRIKFQNLKGKEDLNKIDTGLDVPWTPRVGYFGAGNASSDVTLRYLELMAQKKSNPLPDDVQNVSEDEIYLGSENPLLLKQRATIEVTCEFDLSFYPFDTQRCLIEAVLEGVTAQYVVLTKEGSGVSYRGERRLLEYQVRQVEMHDSKGDGDRSGKTVTITLDNLYMYYVSSTYIPTFLLIFIGMLTFFFPLDDFNDRIMVSLTSLLVLAALFTQVSASIPKTSYLKLVDVWFIFCICIVFSVVATLTAINYFKRSPKVSPLVVVKPAMQPTTDNKITNASISAINRLCQLTFPVIALLFTVGYFIVVASRRA</sequence>
<dbReference type="Proteomes" id="UP000283509">
    <property type="component" value="Unassembled WGS sequence"/>
</dbReference>
<dbReference type="InterPro" id="IPR006201">
    <property type="entry name" value="Neur_channel"/>
</dbReference>
<comment type="subcellular location">
    <subcellularLocation>
        <location evidence="2">Cell membrane</location>
    </subcellularLocation>
    <subcellularLocation>
        <location evidence="1">Membrane</location>
        <topology evidence="1">Multi-pass membrane protein</topology>
    </subcellularLocation>
</comment>
<evidence type="ECO:0000256" key="2">
    <source>
        <dbReference type="ARBA" id="ARBA00004236"/>
    </source>
</evidence>
<evidence type="ECO:0000256" key="11">
    <source>
        <dbReference type="ARBA" id="ARBA00023303"/>
    </source>
</evidence>
<dbReference type="InterPro" id="IPR016187">
    <property type="entry name" value="CTDL_fold"/>
</dbReference>
<dbReference type="InterPro" id="IPR038050">
    <property type="entry name" value="Neuro_actylchol_rec"/>
</dbReference>
<dbReference type="Pfam" id="PF02932">
    <property type="entry name" value="Neur_chan_memb"/>
    <property type="match status" value="1"/>
</dbReference>
<dbReference type="GO" id="GO:0005230">
    <property type="term" value="F:extracellular ligand-gated monoatomic ion channel activity"/>
    <property type="evidence" value="ECO:0007669"/>
    <property type="project" value="InterPro"/>
</dbReference>
<dbReference type="SUPFAM" id="SSF57424">
    <property type="entry name" value="LDL receptor-like module"/>
    <property type="match status" value="1"/>
</dbReference>
<dbReference type="InterPro" id="IPR036055">
    <property type="entry name" value="LDL_receptor-like_sf"/>
</dbReference>
<evidence type="ECO:0000256" key="9">
    <source>
        <dbReference type="ARBA" id="ARBA00023136"/>
    </source>
</evidence>
<feature type="transmembrane region" description="Helical" evidence="13">
    <location>
        <begin position="865"/>
        <end position="884"/>
    </location>
</feature>
<keyword evidence="10 12" id="KW-1015">Disulfide bond</keyword>
<keyword evidence="11" id="KW-0407">Ion channel</keyword>
<evidence type="ECO:0000259" key="14">
    <source>
        <dbReference type="Pfam" id="PF02931"/>
    </source>
</evidence>
<dbReference type="InterPro" id="IPR006202">
    <property type="entry name" value="Neur_chan_lig-bd"/>
</dbReference>
<dbReference type="EMBL" id="QCYY01001435">
    <property type="protein sequence ID" value="ROT78085.1"/>
    <property type="molecule type" value="Genomic_DNA"/>
</dbReference>
<keyword evidence="3" id="KW-0813">Transport</keyword>
<dbReference type="Gene3D" id="1.20.58.390">
    <property type="entry name" value="Neurotransmitter-gated ion-channel transmembrane domain"/>
    <property type="match status" value="1"/>
</dbReference>
<dbReference type="SMART" id="SM00192">
    <property type="entry name" value="LDLa"/>
    <property type="match status" value="1"/>
</dbReference>
<dbReference type="SUPFAM" id="SSF49899">
    <property type="entry name" value="Concanavalin A-like lectins/glucanases"/>
    <property type="match status" value="1"/>
</dbReference>
<dbReference type="OrthoDB" id="6379185at2759"/>
<keyword evidence="5 13" id="KW-0812">Transmembrane</keyword>
<evidence type="ECO:0000256" key="8">
    <source>
        <dbReference type="ARBA" id="ARBA00023065"/>
    </source>
</evidence>
<dbReference type="PRINTS" id="PR00253">
    <property type="entry name" value="GABAARECEPTR"/>
</dbReference>
<dbReference type="GO" id="GO:0004888">
    <property type="term" value="F:transmembrane signaling receptor activity"/>
    <property type="evidence" value="ECO:0007669"/>
    <property type="project" value="InterPro"/>
</dbReference>
<dbReference type="InterPro" id="IPR036734">
    <property type="entry name" value="Neur_chan_lig-bd_sf"/>
</dbReference>
<dbReference type="CDD" id="cd00037">
    <property type="entry name" value="CLECT"/>
    <property type="match status" value="1"/>
</dbReference>
<dbReference type="SUPFAM" id="SSF56436">
    <property type="entry name" value="C-type lectin-like"/>
    <property type="match status" value="1"/>
</dbReference>
<evidence type="ECO:0000256" key="10">
    <source>
        <dbReference type="ARBA" id="ARBA00023157"/>
    </source>
</evidence>
<dbReference type="Pfam" id="PF00057">
    <property type="entry name" value="Ldl_recept_a"/>
    <property type="match status" value="1"/>
</dbReference>
<evidence type="ECO:0000256" key="7">
    <source>
        <dbReference type="ARBA" id="ARBA00022989"/>
    </source>
</evidence>
<reference evidence="16 17" key="1">
    <citation type="submission" date="2018-04" db="EMBL/GenBank/DDBJ databases">
        <authorList>
            <person name="Zhang X."/>
            <person name="Yuan J."/>
            <person name="Li F."/>
            <person name="Xiang J."/>
        </authorList>
    </citation>
    <scope>NUCLEOTIDE SEQUENCE [LARGE SCALE GENOMIC DNA]</scope>
    <source>
        <tissue evidence="16">Muscle</tissue>
    </source>
</reference>
<evidence type="ECO:0000256" key="6">
    <source>
        <dbReference type="ARBA" id="ARBA00022729"/>
    </source>
</evidence>
<keyword evidence="8" id="KW-0406">Ion transport</keyword>
<dbReference type="PANTHER" id="PTHR18945">
    <property type="entry name" value="NEUROTRANSMITTER GATED ION CHANNEL"/>
    <property type="match status" value="1"/>
</dbReference>
<dbReference type="InterPro" id="IPR016186">
    <property type="entry name" value="C-type_lectin-like/link_sf"/>
</dbReference>
<dbReference type="InterPro" id="IPR002172">
    <property type="entry name" value="LDrepeatLR_classA_rpt"/>
</dbReference>
<keyword evidence="16" id="KW-0675">Receptor</keyword>
<dbReference type="InterPro" id="IPR006028">
    <property type="entry name" value="GABAA/Glycine_rcpt"/>
</dbReference>
<feature type="transmembrane region" description="Helical" evidence="13">
    <location>
        <begin position="773"/>
        <end position="794"/>
    </location>
</feature>
<evidence type="ECO:0000313" key="17">
    <source>
        <dbReference type="Proteomes" id="UP000283509"/>
    </source>
</evidence>
<dbReference type="Pfam" id="PF02931">
    <property type="entry name" value="Neur_chan_LBD"/>
    <property type="match status" value="1"/>
</dbReference>
<dbReference type="PROSITE" id="PS01209">
    <property type="entry name" value="LDLRA_1"/>
    <property type="match status" value="1"/>
</dbReference>
<organism evidence="16 17">
    <name type="scientific">Penaeus vannamei</name>
    <name type="common">Whiteleg shrimp</name>
    <name type="synonym">Litopenaeus vannamei</name>
    <dbReference type="NCBI Taxonomy" id="6689"/>
    <lineage>
        <taxon>Eukaryota</taxon>
        <taxon>Metazoa</taxon>
        <taxon>Ecdysozoa</taxon>
        <taxon>Arthropoda</taxon>
        <taxon>Crustacea</taxon>
        <taxon>Multicrustacea</taxon>
        <taxon>Malacostraca</taxon>
        <taxon>Eumalacostraca</taxon>
        <taxon>Eucarida</taxon>
        <taxon>Decapoda</taxon>
        <taxon>Dendrobranchiata</taxon>
        <taxon>Penaeoidea</taxon>
        <taxon>Penaeidae</taxon>
        <taxon>Penaeus</taxon>
    </lineage>
</organism>
<dbReference type="InterPro" id="IPR018000">
    <property type="entry name" value="Neurotransmitter_ion_chnl_CS"/>
</dbReference>
<evidence type="ECO:0000256" key="5">
    <source>
        <dbReference type="ARBA" id="ARBA00022692"/>
    </source>
</evidence>
<feature type="domain" description="Neurotransmitter-gated ion-channel transmembrane" evidence="15">
    <location>
        <begin position="747"/>
        <end position="833"/>
    </location>
</feature>
<dbReference type="CDD" id="cd00112">
    <property type="entry name" value="LDLa"/>
    <property type="match status" value="1"/>
</dbReference>
<evidence type="ECO:0000256" key="4">
    <source>
        <dbReference type="ARBA" id="ARBA00022475"/>
    </source>
</evidence>
<feature type="disulfide bond" evidence="12">
    <location>
        <begin position="484"/>
        <end position="496"/>
    </location>
</feature>
<dbReference type="GO" id="GO:0005254">
    <property type="term" value="F:chloride channel activity"/>
    <property type="evidence" value="ECO:0007669"/>
    <property type="project" value="UniProtKB-ARBA"/>
</dbReference>
<protein>
    <submittedName>
        <fullName evidence="16">Putative glycine receptor subunit alpha-2</fullName>
    </submittedName>
</protein>
<dbReference type="SUPFAM" id="SSF90112">
    <property type="entry name" value="Neurotransmitter-gated ion-channel transmembrane pore"/>
    <property type="match status" value="1"/>
</dbReference>
<dbReference type="GO" id="GO:0099095">
    <property type="term" value="F:ligand-gated monoatomic anion channel activity"/>
    <property type="evidence" value="ECO:0007669"/>
    <property type="project" value="UniProtKB-ARBA"/>
</dbReference>
<proteinExistence type="predicted"/>
<evidence type="ECO:0000259" key="15">
    <source>
        <dbReference type="Pfam" id="PF02932"/>
    </source>
</evidence>
<evidence type="ECO:0000256" key="1">
    <source>
        <dbReference type="ARBA" id="ARBA00004141"/>
    </source>
</evidence>
<reference evidence="16 17" key="2">
    <citation type="submission" date="2019-01" db="EMBL/GenBank/DDBJ databases">
        <title>The decoding of complex shrimp genome reveals the adaptation for benthos swimmer, frequently molting mechanism and breeding impact on genome.</title>
        <authorList>
            <person name="Sun Y."/>
            <person name="Gao Y."/>
            <person name="Yu Y."/>
        </authorList>
    </citation>
    <scope>NUCLEOTIDE SEQUENCE [LARGE SCALE GENOMIC DNA]</scope>
    <source>
        <tissue evidence="16">Muscle</tissue>
    </source>
</reference>
<dbReference type="InterPro" id="IPR006029">
    <property type="entry name" value="Neurotrans-gated_channel_TM"/>
</dbReference>
<dbReference type="Gene3D" id="2.70.170.10">
    <property type="entry name" value="Neurotransmitter-gated ion-channel ligand-binding domain"/>
    <property type="match status" value="1"/>
</dbReference>
<feature type="disulfide bond" evidence="12">
    <location>
        <begin position="503"/>
        <end position="518"/>
    </location>
</feature>
<dbReference type="InterPro" id="IPR023415">
    <property type="entry name" value="LDLR_class-A_CS"/>
</dbReference>
<accession>A0A3R7SW13</accession>
<gene>
    <name evidence="16" type="ORF">C7M84_003210</name>
</gene>
<feature type="transmembrane region" description="Helical" evidence="13">
    <location>
        <begin position="806"/>
        <end position="827"/>
    </location>
</feature>
<dbReference type="InterPro" id="IPR036719">
    <property type="entry name" value="Neuro-gated_channel_TM_sf"/>
</dbReference>
<keyword evidence="9 13" id="KW-0472">Membrane</keyword>
<dbReference type="Gene3D" id="3.10.100.10">
    <property type="entry name" value="Mannose-Binding Protein A, subunit A"/>
    <property type="match status" value="1"/>
</dbReference>
<dbReference type="AlphaFoldDB" id="A0A3R7SW13"/>
<comment type="caution">
    <text evidence="16">The sequence shown here is derived from an EMBL/GenBank/DDBJ whole genome shotgun (WGS) entry which is preliminary data.</text>
</comment>
<dbReference type="GO" id="GO:0005886">
    <property type="term" value="C:plasma membrane"/>
    <property type="evidence" value="ECO:0007669"/>
    <property type="project" value="UniProtKB-SubCell"/>
</dbReference>
<feature type="transmembrane region" description="Helical" evidence="13">
    <location>
        <begin position="740"/>
        <end position="766"/>
    </location>
</feature>
<feature type="domain" description="Neurotransmitter-gated ion-channel ligand-binding" evidence="14">
    <location>
        <begin position="526"/>
        <end position="684"/>
    </location>
</feature>
<evidence type="ECO:0000256" key="12">
    <source>
        <dbReference type="PROSITE-ProRule" id="PRU00124"/>
    </source>
</evidence>
<dbReference type="PROSITE" id="PS00236">
    <property type="entry name" value="NEUROTR_ION_CHANNEL"/>
    <property type="match status" value="1"/>
</dbReference>
<dbReference type="SUPFAM" id="SSF63712">
    <property type="entry name" value="Nicotinic receptor ligand binding domain-like"/>
    <property type="match status" value="1"/>
</dbReference>
<feature type="disulfide bond" evidence="12">
    <location>
        <begin position="491"/>
        <end position="509"/>
    </location>
</feature>
<evidence type="ECO:0000256" key="13">
    <source>
        <dbReference type="SAM" id="Phobius"/>
    </source>
</evidence>
<keyword evidence="17" id="KW-1185">Reference proteome</keyword>
<evidence type="ECO:0000313" key="16">
    <source>
        <dbReference type="EMBL" id="ROT78085.1"/>
    </source>
</evidence>
<keyword evidence="6" id="KW-0732">Signal</keyword>
<dbReference type="Gene3D" id="4.10.400.10">
    <property type="entry name" value="Low-density Lipoprotein Receptor"/>
    <property type="match status" value="1"/>
</dbReference>
<keyword evidence="4" id="KW-1003">Cell membrane</keyword>
<evidence type="ECO:0000256" key="3">
    <source>
        <dbReference type="ARBA" id="ARBA00022448"/>
    </source>
</evidence>
<dbReference type="InterPro" id="IPR013320">
    <property type="entry name" value="ConA-like_dom_sf"/>
</dbReference>
<keyword evidence="7 13" id="KW-1133">Transmembrane helix</keyword>